<comment type="caution">
    <text evidence="1">The sequence shown here is derived from an EMBL/GenBank/DDBJ whole genome shotgun (WGS) entry which is preliminary data.</text>
</comment>
<evidence type="ECO:0000313" key="1">
    <source>
        <dbReference type="EMBL" id="GJT78315.1"/>
    </source>
</evidence>
<organism evidence="1 2">
    <name type="scientific">Tanacetum coccineum</name>
    <dbReference type="NCBI Taxonomy" id="301880"/>
    <lineage>
        <taxon>Eukaryota</taxon>
        <taxon>Viridiplantae</taxon>
        <taxon>Streptophyta</taxon>
        <taxon>Embryophyta</taxon>
        <taxon>Tracheophyta</taxon>
        <taxon>Spermatophyta</taxon>
        <taxon>Magnoliopsida</taxon>
        <taxon>eudicotyledons</taxon>
        <taxon>Gunneridae</taxon>
        <taxon>Pentapetalae</taxon>
        <taxon>asterids</taxon>
        <taxon>campanulids</taxon>
        <taxon>Asterales</taxon>
        <taxon>Asteraceae</taxon>
        <taxon>Asteroideae</taxon>
        <taxon>Anthemideae</taxon>
        <taxon>Anthemidinae</taxon>
        <taxon>Tanacetum</taxon>
    </lineage>
</organism>
<dbReference type="Proteomes" id="UP001151760">
    <property type="component" value="Unassembled WGS sequence"/>
</dbReference>
<proteinExistence type="predicted"/>
<reference evidence="1" key="1">
    <citation type="journal article" date="2022" name="Int. J. Mol. Sci.">
        <title>Draft Genome of Tanacetum Coccineum: Genomic Comparison of Closely Related Tanacetum-Family Plants.</title>
        <authorList>
            <person name="Yamashiro T."/>
            <person name="Shiraishi A."/>
            <person name="Nakayama K."/>
            <person name="Satake H."/>
        </authorList>
    </citation>
    <scope>NUCLEOTIDE SEQUENCE</scope>
</reference>
<name>A0ABQ5GSP9_9ASTR</name>
<gene>
    <name evidence="1" type="ORF">Tco_1045040</name>
</gene>
<keyword evidence="2" id="KW-1185">Reference proteome</keyword>
<dbReference type="EMBL" id="BQNB010018790">
    <property type="protein sequence ID" value="GJT78315.1"/>
    <property type="molecule type" value="Genomic_DNA"/>
</dbReference>
<sequence>MICTITLEFLSKKSKVPQKHLQVLKMLLLFHKAKAALIKLKSGRTVPYIYCATPSTSSTLYPKKESCCFADEDIEEKDINWQISMIAIRMKKFYKKTGMRVRVDGKTLVGL</sequence>
<protein>
    <submittedName>
        <fullName evidence="1">Uncharacterized protein</fullName>
    </submittedName>
</protein>
<reference evidence="1" key="2">
    <citation type="submission" date="2022-01" db="EMBL/GenBank/DDBJ databases">
        <authorList>
            <person name="Yamashiro T."/>
            <person name="Shiraishi A."/>
            <person name="Satake H."/>
            <person name="Nakayama K."/>
        </authorList>
    </citation>
    <scope>NUCLEOTIDE SEQUENCE</scope>
</reference>
<evidence type="ECO:0000313" key="2">
    <source>
        <dbReference type="Proteomes" id="UP001151760"/>
    </source>
</evidence>
<accession>A0ABQ5GSP9</accession>